<feature type="domain" description="HNH nuclease" evidence="2">
    <location>
        <begin position="176"/>
        <end position="238"/>
    </location>
</feature>
<name>A0A9P5Y5C3_9AGAR</name>
<dbReference type="InterPro" id="IPR003615">
    <property type="entry name" value="HNH_nuc"/>
</dbReference>
<keyword evidence="4" id="KW-1185">Reference proteome</keyword>
<protein>
    <recommendedName>
        <fullName evidence="2">HNH nuclease domain-containing protein</fullName>
    </recommendedName>
</protein>
<sequence length="324" mass="37448">MNYLRVKKAPWNKEQYVNEIERNVHIWCFQTNLVGAMNMGLVGGCYTHNTLKANMIYDWLKIIIDEPTLQVDSMVLVPGCDPRNISSTDLENMLVLYGYESKGIKKNDTLITPGHYFLYVPNPKRITRQNKSELLPHWPQCFKLPKHRKISPGEEKDDSRSEDTKRKTILRDQRVGYHVAHIVALFSVTQPEFMDVIPSTSPIKALLSSRELADRPYNTILMRADIHAAYDDHQFTIVYETKTDSYHVVRFEKNGAYKLEGITTIMLSLDNGVQVIREKIEEVNPGFFLEQTRLCVLFRFMGEGKVDLAHTSLRIQPVKQLNEC</sequence>
<dbReference type="Pfam" id="PF13391">
    <property type="entry name" value="HNH_2"/>
    <property type="match status" value="1"/>
</dbReference>
<evidence type="ECO:0000313" key="3">
    <source>
        <dbReference type="EMBL" id="KAF9461581.1"/>
    </source>
</evidence>
<reference evidence="3" key="1">
    <citation type="submission" date="2020-11" db="EMBL/GenBank/DDBJ databases">
        <authorList>
            <consortium name="DOE Joint Genome Institute"/>
            <person name="Ahrendt S."/>
            <person name="Riley R."/>
            <person name="Andreopoulos W."/>
            <person name="Labutti K."/>
            <person name="Pangilinan J."/>
            <person name="Ruiz-Duenas F.J."/>
            <person name="Barrasa J.M."/>
            <person name="Sanchez-Garcia M."/>
            <person name="Camarero S."/>
            <person name="Miyauchi S."/>
            <person name="Serrano A."/>
            <person name="Linde D."/>
            <person name="Babiker R."/>
            <person name="Drula E."/>
            <person name="Ayuso-Fernandez I."/>
            <person name="Pacheco R."/>
            <person name="Padilla G."/>
            <person name="Ferreira P."/>
            <person name="Barriuso J."/>
            <person name="Kellner H."/>
            <person name="Castanera R."/>
            <person name="Alfaro M."/>
            <person name="Ramirez L."/>
            <person name="Pisabarro A.G."/>
            <person name="Kuo A."/>
            <person name="Tritt A."/>
            <person name="Lipzen A."/>
            <person name="He G."/>
            <person name="Yan M."/>
            <person name="Ng V."/>
            <person name="Cullen D."/>
            <person name="Martin F."/>
            <person name="Rosso M.-N."/>
            <person name="Henrissat B."/>
            <person name="Hibbett D."/>
            <person name="Martinez A.T."/>
            <person name="Grigoriev I.V."/>
        </authorList>
    </citation>
    <scope>NUCLEOTIDE SEQUENCE</scope>
    <source>
        <strain evidence="3">CBS 247.69</strain>
    </source>
</reference>
<feature type="region of interest" description="Disordered" evidence="1">
    <location>
        <begin position="148"/>
        <end position="167"/>
    </location>
</feature>
<accession>A0A9P5Y5C3</accession>
<proteinExistence type="predicted"/>
<evidence type="ECO:0000256" key="1">
    <source>
        <dbReference type="SAM" id="MobiDB-lite"/>
    </source>
</evidence>
<dbReference type="AlphaFoldDB" id="A0A9P5Y5C3"/>
<dbReference type="Proteomes" id="UP000807353">
    <property type="component" value="Unassembled WGS sequence"/>
</dbReference>
<gene>
    <name evidence="3" type="ORF">BDZ94DRAFT_1310466</name>
</gene>
<feature type="compositionally biased region" description="Basic and acidic residues" evidence="1">
    <location>
        <begin position="151"/>
        <end position="167"/>
    </location>
</feature>
<evidence type="ECO:0000313" key="4">
    <source>
        <dbReference type="Proteomes" id="UP000807353"/>
    </source>
</evidence>
<comment type="caution">
    <text evidence="3">The sequence shown here is derived from an EMBL/GenBank/DDBJ whole genome shotgun (WGS) entry which is preliminary data.</text>
</comment>
<organism evidence="3 4">
    <name type="scientific">Collybia nuda</name>
    <dbReference type="NCBI Taxonomy" id="64659"/>
    <lineage>
        <taxon>Eukaryota</taxon>
        <taxon>Fungi</taxon>
        <taxon>Dikarya</taxon>
        <taxon>Basidiomycota</taxon>
        <taxon>Agaricomycotina</taxon>
        <taxon>Agaricomycetes</taxon>
        <taxon>Agaricomycetidae</taxon>
        <taxon>Agaricales</taxon>
        <taxon>Tricholomatineae</taxon>
        <taxon>Clitocybaceae</taxon>
        <taxon>Collybia</taxon>
    </lineage>
</organism>
<dbReference type="OrthoDB" id="2142759at2759"/>
<evidence type="ECO:0000259" key="2">
    <source>
        <dbReference type="Pfam" id="PF13391"/>
    </source>
</evidence>
<dbReference type="EMBL" id="MU150282">
    <property type="protein sequence ID" value="KAF9461581.1"/>
    <property type="molecule type" value="Genomic_DNA"/>
</dbReference>